<dbReference type="Proteomes" id="UP001603978">
    <property type="component" value="Unassembled WGS sequence"/>
</dbReference>
<feature type="domain" description="Peptidase S1" evidence="3">
    <location>
        <begin position="119"/>
        <end position="332"/>
    </location>
</feature>
<dbReference type="Gene3D" id="2.40.10.10">
    <property type="entry name" value="Trypsin-like serine proteases"/>
    <property type="match status" value="2"/>
</dbReference>
<dbReference type="InterPro" id="IPR050966">
    <property type="entry name" value="Glutamyl_endopeptidase"/>
</dbReference>
<gene>
    <name evidence="4" type="ORF">ACFLIM_14875</name>
</gene>
<evidence type="ECO:0000313" key="5">
    <source>
        <dbReference type="Proteomes" id="UP001603978"/>
    </source>
</evidence>
<keyword evidence="5" id="KW-1185">Reference proteome</keyword>
<name>A0ABW7AD87_9ACTN</name>
<keyword evidence="1 2" id="KW-0732">Signal</keyword>
<comment type="caution">
    <text evidence="4">The sequence shown here is derived from an EMBL/GenBank/DDBJ whole genome shotgun (WGS) entry which is preliminary data.</text>
</comment>
<organism evidence="4 5">
    <name type="scientific">Nonomuraea marmarensis</name>
    <dbReference type="NCBI Taxonomy" id="3351344"/>
    <lineage>
        <taxon>Bacteria</taxon>
        <taxon>Bacillati</taxon>
        <taxon>Actinomycetota</taxon>
        <taxon>Actinomycetes</taxon>
        <taxon>Streptosporangiales</taxon>
        <taxon>Streptosporangiaceae</taxon>
        <taxon>Nonomuraea</taxon>
    </lineage>
</organism>
<dbReference type="SUPFAM" id="SSF50494">
    <property type="entry name" value="Trypsin-like serine proteases"/>
    <property type="match status" value="1"/>
</dbReference>
<dbReference type="GO" id="GO:0016787">
    <property type="term" value="F:hydrolase activity"/>
    <property type="evidence" value="ECO:0007669"/>
    <property type="project" value="UniProtKB-KW"/>
</dbReference>
<dbReference type="Pfam" id="PF00089">
    <property type="entry name" value="Trypsin"/>
    <property type="match status" value="1"/>
</dbReference>
<accession>A0ABW7AD87</accession>
<dbReference type="RefSeq" id="WP_393165545.1">
    <property type="nucleotide sequence ID" value="NZ_JBICRM010000008.1"/>
</dbReference>
<evidence type="ECO:0000259" key="3">
    <source>
        <dbReference type="Pfam" id="PF00089"/>
    </source>
</evidence>
<protein>
    <submittedName>
        <fullName evidence="4">Trypsin-like serine peptidase</fullName>
        <ecNumber evidence="4">3.4.21.-</ecNumber>
    </submittedName>
</protein>
<dbReference type="InterPro" id="IPR001254">
    <property type="entry name" value="Trypsin_dom"/>
</dbReference>
<dbReference type="EMBL" id="JBICRM010000008">
    <property type="protein sequence ID" value="MFG1704471.1"/>
    <property type="molecule type" value="Genomic_DNA"/>
</dbReference>
<evidence type="ECO:0000313" key="4">
    <source>
        <dbReference type="EMBL" id="MFG1704471.1"/>
    </source>
</evidence>
<dbReference type="InterPro" id="IPR009003">
    <property type="entry name" value="Peptidase_S1_PA"/>
</dbReference>
<evidence type="ECO:0000256" key="1">
    <source>
        <dbReference type="ARBA" id="ARBA00022729"/>
    </source>
</evidence>
<dbReference type="EC" id="3.4.21.-" evidence="4"/>
<proteinExistence type="predicted"/>
<dbReference type="InterPro" id="IPR043504">
    <property type="entry name" value="Peptidase_S1_PA_chymotrypsin"/>
</dbReference>
<feature type="chain" id="PRO_5046283537" evidence="2">
    <location>
        <begin position="32"/>
        <end position="364"/>
    </location>
</feature>
<reference evidence="4 5" key="1">
    <citation type="submission" date="2024-10" db="EMBL/GenBank/DDBJ databases">
        <authorList>
            <person name="Topkara A.R."/>
            <person name="Saygin H."/>
        </authorList>
    </citation>
    <scope>NUCLEOTIDE SEQUENCE [LARGE SCALE GENOMIC DNA]</scope>
    <source>
        <strain evidence="4 5">M3C6</strain>
    </source>
</reference>
<keyword evidence="4" id="KW-0378">Hydrolase</keyword>
<dbReference type="PANTHER" id="PTHR15462">
    <property type="entry name" value="SERINE PROTEASE"/>
    <property type="match status" value="1"/>
</dbReference>
<evidence type="ECO:0000256" key="2">
    <source>
        <dbReference type="SAM" id="SignalP"/>
    </source>
</evidence>
<sequence>MIPPARHLVAAALSSALLLLPALTGIATATAAPTSKVYAVPLAKTSADVKRVADYWKPDRLKQADRYSPATPATKASAASSSASSAGSSVASVKRSTAAQPVAPALPSQGQVGRTMGKVFFRFGDKEYWCSASSVAAKNRSVVATAGHCVYDSRQAKPADYWIFVPNPDPTGETPDGIYVGASISMHEDWSGKGDYDYDYAFVTVHRGIKWTPKNGTYVMEDVGRLQDNVGGQGLELNKKPTTYTVAAFGYPAGEQPDHSHPFDGKKLRVCPEGATRWTSAVSADLQKGVQLQPCDFSPGASGGPWLVGYDQTRMLGSLNGVNSLTWNRDAQGWYDAVSSPYFDTTTGEVYRRAATLTTLQNVT</sequence>
<feature type="signal peptide" evidence="2">
    <location>
        <begin position="1"/>
        <end position="31"/>
    </location>
</feature>